<gene>
    <name evidence="5" type="ORF">GOQ27_16555</name>
</gene>
<dbReference type="NCBIfam" id="TIGR02214">
    <property type="entry name" value="spoVD_pbp"/>
    <property type="match status" value="1"/>
</dbReference>
<dbReference type="InterPro" id="IPR005543">
    <property type="entry name" value="PASTA_dom"/>
</dbReference>
<evidence type="ECO:0000256" key="1">
    <source>
        <dbReference type="ARBA" id="ARBA00004370"/>
    </source>
</evidence>
<dbReference type="Gene3D" id="3.40.710.10">
    <property type="entry name" value="DD-peptidase/beta-lactamase superfamily"/>
    <property type="match status" value="1"/>
</dbReference>
<protein>
    <submittedName>
        <fullName evidence="5">Stage V sporulation protein D</fullName>
    </submittedName>
</protein>
<dbReference type="InterPro" id="IPR012338">
    <property type="entry name" value="Beta-lactam/transpept-like"/>
</dbReference>
<keyword evidence="3" id="KW-0472">Membrane</keyword>
<dbReference type="SUPFAM" id="SSF54184">
    <property type="entry name" value="Penicillin-binding protein 2x (pbp-2x), c-terminal domain"/>
    <property type="match status" value="2"/>
</dbReference>
<dbReference type="PROSITE" id="PS51178">
    <property type="entry name" value="PASTA"/>
    <property type="match status" value="2"/>
</dbReference>
<evidence type="ECO:0000259" key="4">
    <source>
        <dbReference type="PROSITE" id="PS51178"/>
    </source>
</evidence>
<organism evidence="5 6">
    <name type="scientific">Anaeromonas frigoriresistens</name>
    <dbReference type="NCBI Taxonomy" id="2683708"/>
    <lineage>
        <taxon>Bacteria</taxon>
        <taxon>Bacillati</taxon>
        <taxon>Bacillota</taxon>
        <taxon>Tissierellia</taxon>
        <taxon>Tissierellales</taxon>
        <taxon>Thermohalobacteraceae</taxon>
        <taxon>Anaeromonas</taxon>
    </lineage>
</organism>
<proteinExistence type="inferred from homology"/>
<dbReference type="Pfam" id="PF03717">
    <property type="entry name" value="PBP_dimer"/>
    <property type="match status" value="1"/>
</dbReference>
<dbReference type="Gene3D" id="3.30.450.330">
    <property type="match status" value="1"/>
</dbReference>
<dbReference type="InterPro" id="IPR036138">
    <property type="entry name" value="PBP_dimer_sf"/>
</dbReference>
<dbReference type="InterPro" id="IPR050515">
    <property type="entry name" value="Beta-lactam/transpept"/>
</dbReference>
<dbReference type="Pfam" id="PF03793">
    <property type="entry name" value="PASTA"/>
    <property type="match status" value="2"/>
</dbReference>
<comment type="similarity">
    <text evidence="2">Belongs to the transpeptidase family.</text>
</comment>
<dbReference type="InterPro" id="IPR011927">
    <property type="entry name" value="SpoVD_pbp"/>
</dbReference>
<dbReference type="AlphaFoldDB" id="A0A942V1D5"/>
<feature type="domain" description="PASTA" evidence="4">
    <location>
        <begin position="604"/>
        <end position="668"/>
    </location>
</feature>
<dbReference type="GO" id="GO:0005886">
    <property type="term" value="C:plasma membrane"/>
    <property type="evidence" value="ECO:0007669"/>
    <property type="project" value="TreeGrafter"/>
</dbReference>
<dbReference type="Pfam" id="PF00905">
    <property type="entry name" value="Transpeptidase"/>
    <property type="match status" value="1"/>
</dbReference>
<dbReference type="GO" id="GO:0008658">
    <property type="term" value="F:penicillin binding"/>
    <property type="evidence" value="ECO:0007669"/>
    <property type="project" value="InterPro"/>
</dbReference>
<comment type="caution">
    <text evidence="5">The sequence shown here is derived from an EMBL/GenBank/DDBJ whole genome shotgun (WGS) entry which is preliminary data.</text>
</comment>
<name>A0A942V1D5_9FIRM</name>
<dbReference type="InterPro" id="IPR001460">
    <property type="entry name" value="PCN-bd_Tpept"/>
</dbReference>
<accession>A0A942V1D5</accession>
<evidence type="ECO:0000256" key="2">
    <source>
        <dbReference type="ARBA" id="ARBA00007171"/>
    </source>
</evidence>
<keyword evidence="6" id="KW-1185">Reference proteome</keyword>
<dbReference type="SUPFAM" id="SSF56519">
    <property type="entry name" value="Penicillin binding protein dimerisation domain"/>
    <property type="match status" value="1"/>
</dbReference>
<sequence>MSSPSVTTKKRLVFTLFFCLISLILLMGRLAQIQIIKGEKLREDALEQWTRDIPVPAKRGIIYDRNNNVIATSVSSYTVWCRPADIENPENISNTLANILDMEKNDIYKSITKKQSLVIIKKWISKDVADALRTKKIKGIEIVDDNQRYYPMGNFAAHILGFTDIDSFGLYGVEKIYDKYLTGINGRWIKTVDGKQRELPYDNQGFFEPQKGMNLVLTIDETIQHLAEKAALEALVKNKAKKVSVILMDPSNGELLAMATKPDYDPNDRNTLIFDPEEPWKPLQDFEKEKYDKIPWDTKSNLLYESWRNFPINDNYEPGSTFKIITSAAGLEEKVVTNNTEFYCDGFARQIKGARIKCWRYYNPHGSQSFVEGVLNSCNEVFVSVGLKLGKEKMHEYVKKFGFGSKTGISLTGETSGIVRSLESMKEVNLATISFGQGISVTPIQMVTAISAVANGGNLMEPKIARKITDNEGNVIHQFQDKVVRKVISEETSQNLLQILESVVSEGTGGKAYKPGYKIGGKTGTAQKVVDGRYAPGKYIASFAGIAPVDNPKVVALVVIDEPSAGVYYGGQIAAPVAGQILQETLDYLDYQPVLTEEEKKEFEVSLIEIPDMEGLSISEASKKLNEIGLKHVTDIVTPKSEDIVKDQLPKAGTKVKKGQIIELYIESTPIEKSSSIVPNLIGKDQNEAIEILNSIDINFKFDGKGNVVSQSPKAGTIVDYNTEVRISLEEINLD</sequence>
<evidence type="ECO:0000313" key="5">
    <source>
        <dbReference type="EMBL" id="MBS4540091.1"/>
    </source>
</evidence>
<dbReference type="CDD" id="cd06575">
    <property type="entry name" value="PASTA_Pbp2x-like_2"/>
    <property type="match status" value="1"/>
</dbReference>
<dbReference type="Gene3D" id="3.30.10.20">
    <property type="match status" value="2"/>
</dbReference>
<dbReference type="Gene3D" id="3.90.1310.10">
    <property type="entry name" value="Penicillin-binding protein 2a (Domain 2)"/>
    <property type="match status" value="1"/>
</dbReference>
<dbReference type="Proteomes" id="UP000724672">
    <property type="component" value="Unassembled WGS sequence"/>
</dbReference>
<dbReference type="EMBL" id="WSFT01000053">
    <property type="protein sequence ID" value="MBS4540091.1"/>
    <property type="molecule type" value="Genomic_DNA"/>
</dbReference>
<comment type="subcellular location">
    <subcellularLocation>
        <location evidence="1">Membrane</location>
    </subcellularLocation>
</comment>
<evidence type="ECO:0000256" key="3">
    <source>
        <dbReference type="ARBA" id="ARBA00023136"/>
    </source>
</evidence>
<dbReference type="InterPro" id="IPR005311">
    <property type="entry name" value="PBP_dimer"/>
</dbReference>
<dbReference type="SMART" id="SM00740">
    <property type="entry name" value="PASTA"/>
    <property type="match status" value="2"/>
</dbReference>
<dbReference type="PANTHER" id="PTHR30627:SF1">
    <property type="entry name" value="PEPTIDOGLYCAN D,D-TRANSPEPTIDASE FTSI"/>
    <property type="match status" value="1"/>
</dbReference>
<dbReference type="PANTHER" id="PTHR30627">
    <property type="entry name" value="PEPTIDOGLYCAN D,D-TRANSPEPTIDASE"/>
    <property type="match status" value="1"/>
</dbReference>
<evidence type="ECO:0000313" key="6">
    <source>
        <dbReference type="Proteomes" id="UP000724672"/>
    </source>
</evidence>
<reference evidence="5" key="1">
    <citation type="submission" date="2019-12" db="EMBL/GenBank/DDBJ databases">
        <title>Clostridiaceae gen. nov. sp. nov., isolated from sediment in Xinjiang, China.</title>
        <authorList>
            <person name="Zhang R."/>
        </authorList>
    </citation>
    <scope>NUCLEOTIDE SEQUENCE</scope>
    <source>
        <strain evidence="5">D2Q-11</strain>
    </source>
</reference>
<dbReference type="CDD" id="cd06577">
    <property type="entry name" value="PASTA_pknB"/>
    <property type="match status" value="1"/>
</dbReference>
<feature type="domain" description="PASTA" evidence="4">
    <location>
        <begin position="672"/>
        <end position="731"/>
    </location>
</feature>
<dbReference type="SUPFAM" id="SSF56601">
    <property type="entry name" value="beta-lactamase/transpeptidase-like"/>
    <property type="match status" value="1"/>
</dbReference>
<dbReference type="GO" id="GO:0071555">
    <property type="term" value="P:cell wall organization"/>
    <property type="evidence" value="ECO:0007669"/>
    <property type="project" value="TreeGrafter"/>
</dbReference>
<dbReference type="RefSeq" id="WP_203367984.1">
    <property type="nucleotide sequence ID" value="NZ_WSFT01000053.1"/>
</dbReference>